<dbReference type="RefSeq" id="WP_320498844.1">
    <property type="nucleotide sequence ID" value="NZ_JAXCLX010000001.1"/>
</dbReference>
<gene>
    <name evidence="3" type="ORF">SMD31_01495</name>
</gene>
<evidence type="ECO:0000256" key="1">
    <source>
        <dbReference type="SAM" id="Coils"/>
    </source>
</evidence>
<comment type="caution">
    <text evidence="3">The sequence shown here is derived from an EMBL/GenBank/DDBJ whole genome shotgun (WGS) entry which is preliminary data.</text>
</comment>
<proteinExistence type="predicted"/>
<keyword evidence="4" id="KW-1185">Reference proteome</keyword>
<feature type="coiled-coil region" evidence="1">
    <location>
        <begin position="15"/>
        <end position="42"/>
    </location>
</feature>
<feature type="region of interest" description="Disordered" evidence="2">
    <location>
        <begin position="103"/>
        <end position="141"/>
    </location>
</feature>
<accession>A0ABU5DVE7</accession>
<evidence type="ECO:0000313" key="3">
    <source>
        <dbReference type="EMBL" id="MDY0870571.1"/>
    </source>
</evidence>
<evidence type="ECO:0000256" key="2">
    <source>
        <dbReference type="SAM" id="MobiDB-lite"/>
    </source>
</evidence>
<protein>
    <recommendedName>
        <fullName evidence="5">Flagellar FliJ protein</fullName>
    </recommendedName>
</protein>
<name>A0ABU5DVE7_9PROT</name>
<dbReference type="Proteomes" id="UP001271769">
    <property type="component" value="Unassembled WGS sequence"/>
</dbReference>
<reference evidence="3 4" key="1">
    <citation type="journal article" date="2013" name="Antonie Van Leeuwenhoek">
        <title>Dongia rigui sp. nov., isolated from freshwater of a large wetland in Korea.</title>
        <authorList>
            <person name="Baik K.S."/>
            <person name="Hwang Y.M."/>
            <person name="Choi J.S."/>
            <person name="Kwon J."/>
            <person name="Seong C.N."/>
        </authorList>
    </citation>
    <scope>NUCLEOTIDE SEQUENCE [LARGE SCALE GENOMIC DNA]</scope>
    <source>
        <strain evidence="3 4">04SU4-P</strain>
    </source>
</reference>
<dbReference type="Gene3D" id="1.10.287.1700">
    <property type="match status" value="1"/>
</dbReference>
<keyword evidence="1" id="KW-0175">Coiled coil</keyword>
<sequence length="141" mass="16670">MNGLDQLLRLQKWTLDEKRRQAADLTALIERLQGDITKLDADVAREIEIARTDLEASRHLPGYRDMMSKRRERLEQSVADVTLELERVREEIAETFGDIKKTEQTIQNRQERKRQAAARREQIATDEMGLEQHRRKMKRES</sequence>
<dbReference type="InterPro" id="IPR053716">
    <property type="entry name" value="Flag_assembly_chemotaxis_eff"/>
</dbReference>
<dbReference type="EMBL" id="JAXCLX010000001">
    <property type="protein sequence ID" value="MDY0870571.1"/>
    <property type="molecule type" value="Genomic_DNA"/>
</dbReference>
<evidence type="ECO:0008006" key="5">
    <source>
        <dbReference type="Google" id="ProtNLM"/>
    </source>
</evidence>
<evidence type="ECO:0000313" key="4">
    <source>
        <dbReference type="Proteomes" id="UP001271769"/>
    </source>
</evidence>
<feature type="compositionally biased region" description="Basic and acidic residues" evidence="2">
    <location>
        <begin position="103"/>
        <end position="123"/>
    </location>
</feature>
<organism evidence="3 4">
    <name type="scientific">Dongia rigui</name>
    <dbReference type="NCBI Taxonomy" id="940149"/>
    <lineage>
        <taxon>Bacteria</taxon>
        <taxon>Pseudomonadati</taxon>
        <taxon>Pseudomonadota</taxon>
        <taxon>Alphaproteobacteria</taxon>
        <taxon>Rhodospirillales</taxon>
        <taxon>Dongiaceae</taxon>
        <taxon>Dongia</taxon>
    </lineage>
</organism>